<proteinExistence type="predicted"/>
<organism evidence="1 2">
    <name type="scientific">Thioalbus denitrificans</name>
    <dbReference type="NCBI Taxonomy" id="547122"/>
    <lineage>
        <taxon>Bacteria</taxon>
        <taxon>Pseudomonadati</taxon>
        <taxon>Pseudomonadota</taxon>
        <taxon>Gammaproteobacteria</taxon>
        <taxon>Chromatiales</taxon>
        <taxon>Ectothiorhodospiraceae</taxon>
        <taxon>Thioalbus</taxon>
    </lineage>
</organism>
<keyword evidence="2" id="KW-1185">Reference proteome</keyword>
<dbReference type="AlphaFoldDB" id="A0A369C018"/>
<dbReference type="Proteomes" id="UP000252707">
    <property type="component" value="Unassembled WGS sequence"/>
</dbReference>
<reference evidence="1 2" key="1">
    <citation type="submission" date="2018-07" db="EMBL/GenBank/DDBJ databases">
        <title>Genomic Encyclopedia of Type Strains, Phase IV (KMG-IV): sequencing the most valuable type-strain genomes for metagenomic binning, comparative biology and taxonomic classification.</title>
        <authorList>
            <person name="Goeker M."/>
        </authorList>
    </citation>
    <scope>NUCLEOTIDE SEQUENCE [LARGE SCALE GENOMIC DNA]</scope>
    <source>
        <strain evidence="1 2">DSM 26407</strain>
    </source>
</reference>
<evidence type="ECO:0000313" key="2">
    <source>
        <dbReference type="Proteomes" id="UP000252707"/>
    </source>
</evidence>
<accession>A0A369C018</accession>
<comment type="caution">
    <text evidence="1">The sequence shown here is derived from an EMBL/GenBank/DDBJ whole genome shotgun (WGS) entry which is preliminary data.</text>
</comment>
<sequence length="92" mass="10450">MHPGHASIVLAPGDKLTRSVLDKPLWPLIWHHYRDKQVWRWEISRDNMTGVAECGEAESSEAAIAAVRDWAAEHSGYLLIHTRMRRSPPLGL</sequence>
<evidence type="ECO:0000313" key="1">
    <source>
        <dbReference type="EMBL" id="RCX26535.1"/>
    </source>
</evidence>
<dbReference type="EMBL" id="QPJY01000009">
    <property type="protein sequence ID" value="RCX26535.1"/>
    <property type="molecule type" value="Genomic_DNA"/>
</dbReference>
<gene>
    <name evidence="1" type="ORF">DFQ59_10964</name>
</gene>
<name>A0A369C018_9GAMM</name>
<dbReference type="RefSeq" id="WP_114280616.1">
    <property type="nucleotide sequence ID" value="NZ_QPJY01000009.1"/>
</dbReference>
<protein>
    <submittedName>
        <fullName evidence="1">Uncharacterized protein</fullName>
    </submittedName>
</protein>